<name>A0ABV9RK11_9PSEU</name>
<dbReference type="EMBL" id="JBHSIM010000020">
    <property type="protein sequence ID" value="MFC4832655.1"/>
    <property type="molecule type" value="Genomic_DNA"/>
</dbReference>
<evidence type="ECO:0000256" key="1">
    <source>
        <dbReference type="ARBA" id="ARBA00004170"/>
    </source>
</evidence>
<evidence type="ECO:0000256" key="16">
    <source>
        <dbReference type="ARBA" id="ARBA00038848"/>
    </source>
</evidence>
<comment type="catalytic activity">
    <reaction evidence="13">
        <text>(5Z,8Z,11Z,14Z)-eicosatetraenoyl-CoA + H2O = (5Z,8Z,11Z,14Z)-eicosatetraenoate + CoA + H(+)</text>
        <dbReference type="Rhea" id="RHEA:40151"/>
        <dbReference type="ChEBI" id="CHEBI:15377"/>
        <dbReference type="ChEBI" id="CHEBI:15378"/>
        <dbReference type="ChEBI" id="CHEBI:32395"/>
        <dbReference type="ChEBI" id="CHEBI:57287"/>
        <dbReference type="ChEBI" id="CHEBI:57368"/>
    </reaction>
    <physiologicalReaction direction="left-to-right" evidence="13">
        <dbReference type="Rhea" id="RHEA:40152"/>
    </physiologicalReaction>
</comment>
<evidence type="ECO:0000256" key="13">
    <source>
        <dbReference type="ARBA" id="ARBA00035852"/>
    </source>
</evidence>
<dbReference type="Pfam" id="PF03061">
    <property type="entry name" value="4HBT"/>
    <property type="match status" value="1"/>
</dbReference>
<comment type="similarity">
    <text evidence="15">Belongs to the THEM4/THEM5 thioesterase family.</text>
</comment>
<accession>A0ABV9RK11</accession>
<organism evidence="25 26">
    <name type="scientific">Actinomycetospora chibensis</name>
    <dbReference type="NCBI Taxonomy" id="663606"/>
    <lineage>
        <taxon>Bacteria</taxon>
        <taxon>Bacillati</taxon>
        <taxon>Actinomycetota</taxon>
        <taxon>Actinomycetes</taxon>
        <taxon>Pseudonocardiales</taxon>
        <taxon>Pseudonocardiaceae</taxon>
        <taxon>Actinomycetospora</taxon>
    </lineage>
</organism>
<evidence type="ECO:0000313" key="25">
    <source>
        <dbReference type="EMBL" id="MFC4832655.1"/>
    </source>
</evidence>
<keyword evidence="8" id="KW-0276">Fatty acid metabolism</keyword>
<evidence type="ECO:0000256" key="3">
    <source>
        <dbReference type="ARBA" id="ARBA00004632"/>
    </source>
</evidence>
<evidence type="ECO:0000256" key="2">
    <source>
        <dbReference type="ARBA" id="ARBA00004496"/>
    </source>
</evidence>
<protein>
    <recommendedName>
        <fullName evidence="17">Acyl-coenzyme A thioesterase THEM4</fullName>
        <ecNumber evidence="16">3.1.2.2</ecNumber>
    </recommendedName>
    <alternativeName>
        <fullName evidence="18">Thioesterase superfamily member 4</fullName>
    </alternativeName>
</protein>
<dbReference type="SUPFAM" id="SSF54637">
    <property type="entry name" value="Thioesterase/thiol ester dehydrase-isomerase"/>
    <property type="match status" value="1"/>
</dbReference>
<evidence type="ECO:0000256" key="12">
    <source>
        <dbReference type="ARBA" id="ARBA00023273"/>
    </source>
</evidence>
<evidence type="ECO:0000256" key="10">
    <source>
        <dbReference type="ARBA" id="ARBA00023098"/>
    </source>
</evidence>
<dbReference type="InterPro" id="IPR029069">
    <property type="entry name" value="HotDog_dom_sf"/>
</dbReference>
<comment type="catalytic activity">
    <reaction evidence="14">
        <text>(9Z)-octadecenoyl-CoA + H2O = (9Z)-octadecenoate + CoA + H(+)</text>
        <dbReference type="Rhea" id="RHEA:40139"/>
        <dbReference type="ChEBI" id="CHEBI:15377"/>
        <dbReference type="ChEBI" id="CHEBI:15378"/>
        <dbReference type="ChEBI" id="CHEBI:30823"/>
        <dbReference type="ChEBI" id="CHEBI:57287"/>
        <dbReference type="ChEBI" id="CHEBI:57387"/>
    </reaction>
    <physiologicalReaction direction="left-to-right" evidence="14">
        <dbReference type="Rhea" id="RHEA:40140"/>
    </physiologicalReaction>
</comment>
<evidence type="ECO:0000256" key="8">
    <source>
        <dbReference type="ARBA" id="ARBA00022832"/>
    </source>
</evidence>
<comment type="caution">
    <text evidence="25">The sequence shown here is derived from an EMBL/GenBank/DDBJ whole genome shotgun (WGS) entry which is preliminary data.</text>
</comment>
<evidence type="ECO:0000256" key="15">
    <source>
        <dbReference type="ARBA" id="ARBA00038456"/>
    </source>
</evidence>
<dbReference type="InterPro" id="IPR006683">
    <property type="entry name" value="Thioestr_dom"/>
</dbReference>
<keyword evidence="6" id="KW-0053">Apoptosis</keyword>
<comment type="catalytic activity">
    <reaction evidence="22">
        <text>dodecanoyl-CoA + H2O = dodecanoate + CoA + H(+)</text>
        <dbReference type="Rhea" id="RHEA:30135"/>
        <dbReference type="ChEBI" id="CHEBI:15377"/>
        <dbReference type="ChEBI" id="CHEBI:15378"/>
        <dbReference type="ChEBI" id="CHEBI:18262"/>
        <dbReference type="ChEBI" id="CHEBI:57287"/>
        <dbReference type="ChEBI" id="CHEBI:57375"/>
    </reaction>
    <physiologicalReaction direction="left-to-right" evidence="22">
        <dbReference type="Rhea" id="RHEA:30136"/>
    </physiologicalReaction>
</comment>
<comment type="catalytic activity">
    <reaction evidence="23">
        <text>tetradecanoyl-CoA + H2O = tetradecanoate + CoA + H(+)</text>
        <dbReference type="Rhea" id="RHEA:40119"/>
        <dbReference type="ChEBI" id="CHEBI:15377"/>
        <dbReference type="ChEBI" id="CHEBI:15378"/>
        <dbReference type="ChEBI" id="CHEBI:30807"/>
        <dbReference type="ChEBI" id="CHEBI:57287"/>
        <dbReference type="ChEBI" id="CHEBI:57385"/>
    </reaction>
    <physiologicalReaction direction="left-to-right" evidence="23">
        <dbReference type="Rhea" id="RHEA:40120"/>
    </physiologicalReaction>
</comment>
<evidence type="ECO:0000256" key="7">
    <source>
        <dbReference type="ARBA" id="ARBA00022801"/>
    </source>
</evidence>
<evidence type="ECO:0000256" key="20">
    <source>
        <dbReference type="ARBA" id="ARBA00047734"/>
    </source>
</evidence>
<evidence type="ECO:0000256" key="21">
    <source>
        <dbReference type="ARBA" id="ARBA00047969"/>
    </source>
</evidence>
<dbReference type="Gene3D" id="3.10.129.10">
    <property type="entry name" value="Hotdog Thioesterase"/>
    <property type="match status" value="1"/>
</dbReference>
<dbReference type="CDD" id="cd03443">
    <property type="entry name" value="PaaI_thioesterase"/>
    <property type="match status" value="1"/>
</dbReference>
<keyword evidence="12" id="KW-0966">Cell projection</keyword>
<evidence type="ECO:0000256" key="14">
    <source>
        <dbReference type="ARBA" id="ARBA00037002"/>
    </source>
</evidence>
<gene>
    <name evidence="25" type="ORF">ACFPEL_09560</name>
</gene>
<evidence type="ECO:0000256" key="5">
    <source>
        <dbReference type="ARBA" id="ARBA00022490"/>
    </source>
</evidence>
<dbReference type="RefSeq" id="WP_274191526.1">
    <property type="nucleotide sequence ID" value="NZ_BAABHN010000020.1"/>
</dbReference>
<evidence type="ECO:0000313" key="26">
    <source>
        <dbReference type="Proteomes" id="UP001595909"/>
    </source>
</evidence>
<dbReference type="EC" id="3.1.2.2" evidence="16"/>
<dbReference type="InterPro" id="IPR052365">
    <property type="entry name" value="THEM4/THEM5_acyl-CoA_thioest"/>
</dbReference>
<keyword evidence="11" id="KW-0472">Membrane</keyword>
<keyword evidence="26" id="KW-1185">Reference proteome</keyword>
<dbReference type="PANTHER" id="PTHR12418">
    <property type="entry name" value="ACYL-COENZYME A THIOESTERASE THEM4"/>
    <property type="match status" value="1"/>
</dbReference>
<evidence type="ECO:0000256" key="4">
    <source>
        <dbReference type="ARBA" id="ARBA00022475"/>
    </source>
</evidence>
<evidence type="ECO:0000256" key="23">
    <source>
        <dbReference type="ARBA" id="ARBA00048180"/>
    </source>
</evidence>
<dbReference type="PANTHER" id="PTHR12418:SF19">
    <property type="entry name" value="ACYL-COENZYME A THIOESTERASE THEM4"/>
    <property type="match status" value="1"/>
</dbReference>
<sequence>MDDEAIVLAAPLVRTDPHRPDTETWLGRPVPEGYTDMIDQVRELLDRLAGAAPSAEVVRSTTKTVAELSAALAAYEVDEPDQLSGRLGSAAGRAQVAGPALHVDEVDDERMTGRVRFGRHFLGSNGVVHGGAIPYLFDDLLGRLALGGGRPRSRTAYLHVDYRSVAPIDTELRVAAFFDREEGRKHFLRGTLHDGDRLCAEATALFVALNPGQT</sequence>
<evidence type="ECO:0000256" key="22">
    <source>
        <dbReference type="ARBA" id="ARBA00048074"/>
    </source>
</evidence>
<comment type="subcellular location">
    <subcellularLocation>
        <location evidence="3">Cell projection</location>
        <location evidence="3">Ruffle membrane</location>
    </subcellularLocation>
    <subcellularLocation>
        <location evidence="2">Cytoplasm</location>
    </subcellularLocation>
    <subcellularLocation>
        <location evidence="1">Membrane</location>
        <topology evidence="1">Peripheral membrane protein</topology>
    </subcellularLocation>
</comment>
<evidence type="ECO:0000256" key="19">
    <source>
        <dbReference type="ARBA" id="ARBA00047588"/>
    </source>
</evidence>
<reference evidence="26" key="1">
    <citation type="journal article" date="2019" name="Int. J. Syst. Evol. Microbiol.">
        <title>The Global Catalogue of Microorganisms (GCM) 10K type strain sequencing project: providing services to taxonomists for standard genome sequencing and annotation.</title>
        <authorList>
            <consortium name="The Broad Institute Genomics Platform"/>
            <consortium name="The Broad Institute Genome Sequencing Center for Infectious Disease"/>
            <person name="Wu L."/>
            <person name="Ma J."/>
        </authorList>
    </citation>
    <scope>NUCLEOTIDE SEQUENCE [LARGE SCALE GENOMIC DNA]</scope>
    <source>
        <strain evidence="26">CCUG 50347</strain>
    </source>
</reference>
<keyword evidence="5" id="KW-0963">Cytoplasm</keyword>
<evidence type="ECO:0000256" key="18">
    <source>
        <dbReference type="ARBA" id="ARBA00043210"/>
    </source>
</evidence>
<evidence type="ECO:0000256" key="11">
    <source>
        <dbReference type="ARBA" id="ARBA00023136"/>
    </source>
</evidence>
<proteinExistence type="inferred from homology"/>
<keyword evidence="9" id="KW-0809">Transit peptide</keyword>
<dbReference type="Proteomes" id="UP001595909">
    <property type="component" value="Unassembled WGS sequence"/>
</dbReference>
<keyword evidence="4" id="KW-1003">Cell membrane</keyword>
<evidence type="ECO:0000256" key="6">
    <source>
        <dbReference type="ARBA" id="ARBA00022703"/>
    </source>
</evidence>
<keyword evidence="7 25" id="KW-0378">Hydrolase</keyword>
<evidence type="ECO:0000256" key="17">
    <source>
        <dbReference type="ARBA" id="ARBA00040123"/>
    </source>
</evidence>
<comment type="catalytic activity">
    <reaction evidence="20">
        <text>hexadecanoyl-CoA + H2O = hexadecanoate + CoA + H(+)</text>
        <dbReference type="Rhea" id="RHEA:16645"/>
        <dbReference type="ChEBI" id="CHEBI:7896"/>
        <dbReference type="ChEBI" id="CHEBI:15377"/>
        <dbReference type="ChEBI" id="CHEBI:15378"/>
        <dbReference type="ChEBI" id="CHEBI:57287"/>
        <dbReference type="ChEBI" id="CHEBI:57379"/>
        <dbReference type="EC" id="3.1.2.2"/>
    </reaction>
    <physiologicalReaction direction="left-to-right" evidence="20">
        <dbReference type="Rhea" id="RHEA:16646"/>
    </physiologicalReaction>
</comment>
<comment type="catalytic activity">
    <reaction evidence="19">
        <text>octanoyl-CoA + H2O = octanoate + CoA + H(+)</text>
        <dbReference type="Rhea" id="RHEA:30143"/>
        <dbReference type="ChEBI" id="CHEBI:15377"/>
        <dbReference type="ChEBI" id="CHEBI:15378"/>
        <dbReference type="ChEBI" id="CHEBI:25646"/>
        <dbReference type="ChEBI" id="CHEBI:57287"/>
        <dbReference type="ChEBI" id="CHEBI:57386"/>
    </reaction>
    <physiologicalReaction direction="left-to-right" evidence="19">
        <dbReference type="Rhea" id="RHEA:30144"/>
    </physiologicalReaction>
</comment>
<evidence type="ECO:0000259" key="24">
    <source>
        <dbReference type="Pfam" id="PF03061"/>
    </source>
</evidence>
<dbReference type="GO" id="GO:0016787">
    <property type="term" value="F:hydrolase activity"/>
    <property type="evidence" value="ECO:0007669"/>
    <property type="project" value="UniProtKB-KW"/>
</dbReference>
<feature type="domain" description="Thioesterase" evidence="24">
    <location>
        <begin position="125"/>
        <end position="197"/>
    </location>
</feature>
<comment type="catalytic activity">
    <reaction evidence="21">
        <text>decanoyl-CoA + H2O = decanoate + CoA + H(+)</text>
        <dbReference type="Rhea" id="RHEA:40059"/>
        <dbReference type="ChEBI" id="CHEBI:15377"/>
        <dbReference type="ChEBI" id="CHEBI:15378"/>
        <dbReference type="ChEBI" id="CHEBI:27689"/>
        <dbReference type="ChEBI" id="CHEBI:57287"/>
        <dbReference type="ChEBI" id="CHEBI:61430"/>
    </reaction>
    <physiologicalReaction direction="left-to-right" evidence="21">
        <dbReference type="Rhea" id="RHEA:40060"/>
    </physiologicalReaction>
</comment>
<evidence type="ECO:0000256" key="9">
    <source>
        <dbReference type="ARBA" id="ARBA00022946"/>
    </source>
</evidence>
<keyword evidence="10" id="KW-0443">Lipid metabolism</keyword>